<reference evidence="2 3" key="1">
    <citation type="submission" date="2021-04" db="EMBL/GenBank/DDBJ databases">
        <title>Genome analysis of Polyangium sp.</title>
        <authorList>
            <person name="Li Y."/>
            <person name="Wang J."/>
        </authorList>
    </citation>
    <scope>NUCLEOTIDE SEQUENCE [LARGE SCALE GENOMIC DNA]</scope>
    <source>
        <strain evidence="2 3">SDU14</strain>
    </source>
</reference>
<accession>A0A9X4ARE0</accession>
<dbReference type="RefSeq" id="WP_272418783.1">
    <property type="nucleotide sequence ID" value="NZ_JAGTJJ010000006.1"/>
</dbReference>
<dbReference type="Proteomes" id="UP001151081">
    <property type="component" value="Unassembled WGS sequence"/>
</dbReference>
<evidence type="ECO:0000313" key="2">
    <source>
        <dbReference type="EMBL" id="MDC3981994.1"/>
    </source>
</evidence>
<dbReference type="Pfam" id="PF24725">
    <property type="entry name" value="DUF7677"/>
    <property type="match status" value="1"/>
</dbReference>
<sequence>MPKVSPSVRGAVRLFSYWLANGTAGLPLLDGVDYSAIFEEPSALEQTYAIFMNVLEFDDAGIVLNAKQAERRAAQFIRSYVEPDYVVEPPFEDWEVELY</sequence>
<feature type="domain" description="DUF7677" evidence="1">
    <location>
        <begin position="3"/>
        <end position="99"/>
    </location>
</feature>
<proteinExistence type="predicted"/>
<evidence type="ECO:0000259" key="1">
    <source>
        <dbReference type="Pfam" id="PF24725"/>
    </source>
</evidence>
<dbReference type="InterPro" id="IPR056094">
    <property type="entry name" value="DUF7677"/>
</dbReference>
<keyword evidence="3" id="KW-1185">Reference proteome</keyword>
<dbReference type="EMBL" id="JAGTJJ010000006">
    <property type="protein sequence ID" value="MDC3981994.1"/>
    <property type="molecule type" value="Genomic_DNA"/>
</dbReference>
<name>A0A9X4ARE0_9BACT</name>
<gene>
    <name evidence="2" type="ORF">KEG57_15865</name>
</gene>
<comment type="caution">
    <text evidence="2">The sequence shown here is derived from an EMBL/GenBank/DDBJ whole genome shotgun (WGS) entry which is preliminary data.</text>
</comment>
<evidence type="ECO:0000313" key="3">
    <source>
        <dbReference type="Proteomes" id="UP001151081"/>
    </source>
</evidence>
<organism evidence="2 3">
    <name type="scientific">Polyangium jinanense</name>
    <dbReference type="NCBI Taxonomy" id="2829994"/>
    <lineage>
        <taxon>Bacteria</taxon>
        <taxon>Pseudomonadati</taxon>
        <taxon>Myxococcota</taxon>
        <taxon>Polyangia</taxon>
        <taxon>Polyangiales</taxon>
        <taxon>Polyangiaceae</taxon>
        <taxon>Polyangium</taxon>
    </lineage>
</organism>
<dbReference type="AlphaFoldDB" id="A0A9X4ARE0"/>
<protein>
    <recommendedName>
        <fullName evidence="1">DUF7677 domain-containing protein</fullName>
    </recommendedName>
</protein>